<dbReference type="InterPro" id="IPR002589">
    <property type="entry name" value="Macro_dom"/>
</dbReference>
<dbReference type="Gene3D" id="3.40.220.10">
    <property type="entry name" value="Leucine Aminopeptidase, subunit E, domain 1"/>
    <property type="match status" value="1"/>
</dbReference>
<protein>
    <recommendedName>
        <fullName evidence="2">Macro domain-containing protein</fullName>
    </recommendedName>
</protein>
<reference evidence="3" key="1">
    <citation type="submission" date="2021-02" db="EMBL/GenBank/DDBJ databases">
        <title>Genome sequence Cadophora malorum strain M34.</title>
        <authorList>
            <person name="Stefanovic E."/>
            <person name="Vu D."/>
            <person name="Scully C."/>
            <person name="Dijksterhuis J."/>
            <person name="Roader J."/>
            <person name="Houbraken J."/>
        </authorList>
    </citation>
    <scope>NUCLEOTIDE SEQUENCE</scope>
    <source>
        <strain evidence="3">M34</strain>
    </source>
</reference>
<dbReference type="SUPFAM" id="SSF52949">
    <property type="entry name" value="Macro domain-like"/>
    <property type="match status" value="1"/>
</dbReference>
<dbReference type="Proteomes" id="UP000664132">
    <property type="component" value="Unassembled WGS sequence"/>
</dbReference>
<feature type="compositionally biased region" description="Basic and acidic residues" evidence="1">
    <location>
        <begin position="338"/>
        <end position="359"/>
    </location>
</feature>
<proteinExistence type="predicted"/>
<dbReference type="Pfam" id="PF01661">
    <property type="entry name" value="Macro"/>
    <property type="match status" value="1"/>
</dbReference>
<dbReference type="InterPro" id="IPR043472">
    <property type="entry name" value="Macro_dom-like"/>
</dbReference>
<dbReference type="EMBL" id="JAFJYH010000291">
    <property type="protein sequence ID" value="KAG4413879.1"/>
    <property type="molecule type" value="Genomic_DNA"/>
</dbReference>
<organism evidence="3 4">
    <name type="scientific">Cadophora malorum</name>
    <dbReference type="NCBI Taxonomy" id="108018"/>
    <lineage>
        <taxon>Eukaryota</taxon>
        <taxon>Fungi</taxon>
        <taxon>Dikarya</taxon>
        <taxon>Ascomycota</taxon>
        <taxon>Pezizomycotina</taxon>
        <taxon>Leotiomycetes</taxon>
        <taxon>Helotiales</taxon>
        <taxon>Ploettnerulaceae</taxon>
        <taxon>Cadophora</taxon>
    </lineage>
</organism>
<evidence type="ECO:0000313" key="4">
    <source>
        <dbReference type="Proteomes" id="UP000664132"/>
    </source>
</evidence>
<dbReference type="OrthoDB" id="6077599at2759"/>
<feature type="compositionally biased region" description="Basic residues" evidence="1">
    <location>
        <begin position="360"/>
        <end position="370"/>
    </location>
</feature>
<feature type="region of interest" description="Disordered" evidence="1">
    <location>
        <begin position="227"/>
        <end position="262"/>
    </location>
</feature>
<evidence type="ECO:0000259" key="2">
    <source>
        <dbReference type="PROSITE" id="PS51154"/>
    </source>
</evidence>
<dbReference type="AlphaFoldDB" id="A0A8H7W7M7"/>
<evidence type="ECO:0000313" key="3">
    <source>
        <dbReference type="EMBL" id="KAG4413879.1"/>
    </source>
</evidence>
<dbReference type="PANTHER" id="PTHR11106">
    <property type="entry name" value="GANGLIOSIDE INDUCED DIFFERENTIATION ASSOCIATED PROTEIN 2-RELATED"/>
    <property type="match status" value="1"/>
</dbReference>
<accession>A0A8H7W7M7</accession>
<dbReference type="PANTHER" id="PTHR11106:SF27">
    <property type="entry name" value="MACRO DOMAIN-CONTAINING PROTEIN"/>
    <property type="match status" value="1"/>
</dbReference>
<dbReference type="PROSITE" id="PS51154">
    <property type="entry name" value="MACRO"/>
    <property type="match status" value="1"/>
</dbReference>
<feature type="region of interest" description="Disordered" evidence="1">
    <location>
        <begin position="284"/>
        <end position="370"/>
    </location>
</feature>
<gene>
    <name evidence="3" type="ORF">IFR04_012974</name>
</gene>
<feature type="domain" description="Macro" evidence="2">
    <location>
        <begin position="1"/>
        <end position="191"/>
    </location>
</feature>
<name>A0A8H7W7M7_9HELO</name>
<dbReference type="SMART" id="SM00506">
    <property type="entry name" value="A1pp"/>
    <property type="match status" value="1"/>
</dbReference>
<sequence length="370" mass="42119">MEASSPESSAPKALPGDAGRFICSSPDGRYEVRKAIMVNFPAAAIVNSTNLSMNCNTATIPAAKFQITKGGGPHMLQWLCEALPNGLPVGEAAVSPSFDLPNCDHIIHTNVPNYRGRTRSTIPLLRQQLVDCYRRILEEAYKVAAASIAFPCLGAGLVLGWRRRDVSSLGLNTVRLWFKHPIHGAKRRERIPGPIYFLSDPVGPYEHQVDSWLAAFDNVWPLEEDMDLPPIEEQPPRTPTITIRTRRRQPRQNSSRRGGARRGHITRIDVRYCFYDEAIKSREQDKGLGQEQEQQLISQHEYPEQREGDIQVWHPELEQSQMEEQEVQQKSPKRRRVGQRELRSLQEGSSEDHEPMGRSRDRKPPRRYGY</sequence>
<comment type="caution">
    <text evidence="3">The sequence shown here is derived from an EMBL/GenBank/DDBJ whole genome shotgun (WGS) entry which is preliminary data.</text>
</comment>
<evidence type="ECO:0000256" key="1">
    <source>
        <dbReference type="SAM" id="MobiDB-lite"/>
    </source>
</evidence>
<keyword evidence="4" id="KW-1185">Reference proteome</keyword>